<reference evidence="10" key="1">
    <citation type="submission" date="2022-08" db="EMBL/GenBank/DDBJ databases">
        <title>Genome analysis of Corynebacteriales strain.</title>
        <authorList>
            <person name="Lee S.D."/>
        </authorList>
    </citation>
    <scope>NUCLEOTIDE SEQUENCE</scope>
    <source>
        <strain evidence="10">D3-21</strain>
    </source>
</reference>
<dbReference type="SUPFAM" id="SSF56317">
    <property type="entry name" value="Carbon-nitrogen hydrolase"/>
    <property type="match status" value="1"/>
</dbReference>
<dbReference type="GO" id="GO:0042158">
    <property type="term" value="P:lipoprotein biosynthetic process"/>
    <property type="evidence" value="ECO:0007669"/>
    <property type="project" value="UniProtKB-UniRule"/>
</dbReference>
<feature type="transmembrane region" description="Helical" evidence="8">
    <location>
        <begin position="51"/>
        <end position="70"/>
    </location>
</feature>
<dbReference type="EC" id="2.3.1.269" evidence="8"/>
<dbReference type="PANTHER" id="PTHR38686">
    <property type="entry name" value="APOLIPOPROTEIN N-ACYLTRANSFERASE"/>
    <property type="match status" value="1"/>
</dbReference>
<dbReference type="PANTHER" id="PTHR38686:SF1">
    <property type="entry name" value="APOLIPOPROTEIN N-ACYLTRANSFERASE"/>
    <property type="match status" value="1"/>
</dbReference>
<comment type="catalytic activity">
    <reaction evidence="8">
        <text>N-terminal S-1,2-diacyl-sn-glyceryl-L-cysteinyl-[lipoprotein] + a glycerophospholipid = N-acyl-S-1,2-diacyl-sn-glyceryl-L-cysteinyl-[lipoprotein] + a 2-acyl-sn-glycero-3-phospholipid + H(+)</text>
        <dbReference type="Rhea" id="RHEA:48228"/>
        <dbReference type="Rhea" id="RHEA-COMP:14681"/>
        <dbReference type="Rhea" id="RHEA-COMP:14684"/>
        <dbReference type="ChEBI" id="CHEBI:15378"/>
        <dbReference type="ChEBI" id="CHEBI:136912"/>
        <dbReference type="ChEBI" id="CHEBI:140656"/>
        <dbReference type="ChEBI" id="CHEBI:140657"/>
        <dbReference type="ChEBI" id="CHEBI:140660"/>
        <dbReference type="EC" id="2.3.1.269"/>
    </reaction>
</comment>
<keyword evidence="2 8" id="KW-1003">Cell membrane</keyword>
<feature type="transmembrane region" description="Helical" evidence="8">
    <location>
        <begin position="20"/>
        <end position="42"/>
    </location>
</feature>
<evidence type="ECO:0000256" key="8">
    <source>
        <dbReference type="HAMAP-Rule" id="MF_01148"/>
    </source>
</evidence>
<feature type="domain" description="CN hydrolase" evidence="9">
    <location>
        <begin position="213"/>
        <end position="451"/>
    </location>
</feature>
<organism evidence="10 11">
    <name type="scientific">Speluncibacter jeojiensis</name>
    <dbReference type="NCBI Taxonomy" id="2710754"/>
    <lineage>
        <taxon>Bacteria</taxon>
        <taxon>Bacillati</taxon>
        <taxon>Actinomycetota</taxon>
        <taxon>Actinomycetes</taxon>
        <taxon>Mycobacteriales</taxon>
        <taxon>Speluncibacteraceae</taxon>
        <taxon>Speluncibacter</taxon>
    </lineage>
</organism>
<dbReference type="GO" id="GO:0005886">
    <property type="term" value="C:plasma membrane"/>
    <property type="evidence" value="ECO:0007669"/>
    <property type="project" value="UniProtKB-SubCell"/>
</dbReference>
<keyword evidence="4 8" id="KW-0812">Transmembrane</keyword>
<dbReference type="Pfam" id="PF00795">
    <property type="entry name" value="CN_hydrolase"/>
    <property type="match status" value="1"/>
</dbReference>
<dbReference type="GO" id="GO:0016410">
    <property type="term" value="F:N-acyltransferase activity"/>
    <property type="evidence" value="ECO:0007669"/>
    <property type="project" value="UniProtKB-UniRule"/>
</dbReference>
<dbReference type="EMBL" id="JANRHA010000013">
    <property type="protein sequence ID" value="MDG3016373.1"/>
    <property type="molecule type" value="Genomic_DNA"/>
</dbReference>
<feature type="transmembrane region" description="Helical" evidence="8">
    <location>
        <begin position="107"/>
        <end position="129"/>
    </location>
</feature>
<dbReference type="InterPro" id="IPR036526">
    <property type="entry name" value="C-N_Hydrolase_sf"/>
</dbReference>
<dbReference type="InterPro" id="IPR004563">
    <property type="entry name" value="Apolipo_AcylTrfase"/>
</dbReference>
<name>A0A9X4RF86_9ACTN</name>
<keyword evidence="5 8" id="KW-1133">Transmembrane helix</keyword>
<protein>
    <recommendedName>
        <fullName evidence="8">Apolipoprotein N-acyltransferase</fullName>
        <shortName evidence="8">ALP N-acyltransferase</shortName>
        <ecNumber evidence="8">2.3.1.269</ecNumber>
    </recommendedName>
</protein>
<dbReference type="Proteomes" id="UP001152755">
    <property type="component" value="Unassembled WGS sequence"/>
</dbReference>
<dbReference type="Gene3D" id="3.60.110.10">
    <property type="entry name" value="Carbon-nitrogen hydrolase"/>
    <property type="match status" value="1"/>
</dbReference>
<comment type="pathway">
    <text evidence="8">Protein modification; lipoprotein biosynthesis (N-acyl transfer).</text>
</comment>
<dbReference type="NCBIfam" id="TIGR00546">
    <property type="entry name" value="lnt"/>
    <property type="match status" value="1"/>
</dbReference>
<dbReference type="HAMAP" id="MF_01148">
    <property type="entry name" value="Lnt"/>
    <property type="match status" value="1"/>
</dbReference>
<evidence type="ECO:0000313" key="11">
    <source>
        <dbReference type="Proteomes" id="UP001152755"/>
    </source>
</evidence>
<evidence type="ECO:0000256" key="4">
    <source>
        <dbReference type="ARBA" id="ARBA00022692"/>
    </source>
</evidence>
<comment type="function">
    <text evidence="8">Catalyzes the phospholipid dependent N-acylation of the N-terminal cysteine of apolipoprotein, the last step in lipoprotein maturation.</text>
</comment>
<keyword evidence="7 8" id="KW-0012">Acyltransferase</keyword>
<feature type="transmembrane region" description="Helical" evidence="8">
    <location>
        <begin position="76"/>
        <end position="95"/>
    </location>
</feature>
<evidence type="ECO:0000256" key="2">
    <source>
        <dbReference type="ARBA" id="ARBA00022475"/>
    </source>
</evidence>
<comment type="subcellular location">
    <subcellularLocation>
        <location evidence="1 8">Cell membrane</location>
        <topology evidence="1 8">Multi-pass membrane protein</topology>
    </subcellularLocation>
</comment>
<evidence type="ECO:0000256" key="1">
    <source>
        <dbReference type="ARBA" id="ARBA00004651"/>
    </source>
</evidence>
<evidence type="ECO:0000259" key="9">
    <source>
        <dbReference type="PROSITE" id="PS50263"/>
    </source>
</evidence>
<evidence type="ECO:0000256" key="6">
    <source>
        <dbReference type="ARBA" id="ARBA00023136"/>
    </source>
</evidence>
<keyword evidence="11" id="KW-1185">Reference proteome</keyword>
<comment type="caution">
    <text evidence="10">The sequence shown here is derived from an EMBL/GenBank/DDBJ whole genome shotgun (WGS) entry which is preliminary data.</text>
</comment>
<evidence type="ECO:0000256" key="5">
    <source>
        <dbReference type="ARBA" id="ARBA00022989"/>
    </source>
</evidence>
<accession>A0A9X4RF86</accession>
<evidence type="ECO:0000256" key="3">
    <source>
        <dbReference type="ARBA" id="ARBA00022679"/>
    </source>
</evidence>
<dbReference type="InterPro" id="IPR045378">
    <property type="entry name" value="LNT_N"/>
</dbReference>
<dbReference type="RefSeq" id="WP_332520514.1">
    <property type="nucleotide sequence ID" value="NZ_JANRHA010000013.1"/>
</dbReference>
<proteinExistence type="inferred from homology"/>
<feature type="transmembrane region" description="Helical" evidence="8">
    <location>
        <begin position="184"/>
        <end position="203"/>
    </location>
</feature>
<gene>
    <name evidence="8 10" type="primary">lnt</name>
    <name evidence="10" type="ORF">NVS88_17595</name>
</gene>
<keyword evidence="3 8" id="KW-0808">Transferase</keyword>
<sequence length="504" mass="53290">MGSRWLPRVGILVLGTLPLLAFPELNLGMLAWVVLVPVLLLIRSAQTNREAAVRGFLAGFGFLAANEYWLAPNLTFFFPFAVGLLALLWIPWALLTRPLLRNPVTLGRSLLALIAVPAGWVLIETVRSWQWLGGPWSLLGATQWQHPMLLGLAGLGGIWLIGFAIVAANTAVCLLIVGGTPVRCLGLAAAVVAVGAGPLWYATRPAPAGPGSMTVALVQPGIGAVHDDLLGAQERITRSLGTHVDLAVWAESSVSADLPRRPDVLGPLTALSQDIGAPLLVDVDARIGTGDAIAKTSMLVDAHGIRATYQKTRLVPFGEYVPFRNQLGWLSRITAAAGQNRQPGHRLVVMDVDGVRIGPLTSFEETFPDLARHQARAGAQLIVYQSSTATFQGSWAPAQLASFGAVRAAETGRPVVQAALTGVSAAFDAYGRKIGWLAADRHGALVVSVPLAGSATVYDRWGEYVPATCAVIVAATALGLSLLRRPPRGQPADAARPLERQAAT</sequence>
<keyword evidence="6 8" id="KW-0472">Membrane</keyword>
<evidence type="ECO:0000256" key="7">
    <source>
        <dbReference type="ARBA" id="ARBA00023315"/>
    </source>
</evidence>
<evidence type="ECO:0000313" key="10">
    <source>
        <dbReference type="EMBL" id="MDG3016373.1"/>
    </source>
</evidence>
<dbReference type="InterPro" id="IPR003010">
    <property type="entry name" value="C-N_Hydrolase"/>
</dbReference>
<dbReference type="PROSITE" id="PS50263">
    <property type="entry name" value="CN_HYDROLASE"/>
    <property type="match status" value="1"/>
</dbReference>
<feature type="transmembrane region" description="Helical" evidence="8">
    <location>
        <begin position="149"/>
        <end position="177"/>
    </location>
</feature>
<dbReference type="AlphaFoldDB" id="A0A9X4RF86"/>
<comment type="similarity">
    <text evidence="8">Belongs to the CN hydrolase family. Apolipoprotein N-acyltransferase subfamily.</text>
</comment>
<dbReference type="Pfam" id="PF20154">
    <property type="entry name" value="LNT_N"/>
    <property type="match status" value="1"/>
</dbReference>
<dbReference type="CDD" id="cd07571">
    <property type="entry name" value="ALP_N-acyl_transferase"/>
    <property type="match status" value="1"/>
</dbReference>